<dbReference type="GO" id="GO:0006465">
    <property type="term" value="P:signal peptide processing"/>
    <property type="evidence" value="ECO:0007669"/>
    <property type="project" value="TreeGrafter"/>
</dbReference>
<dbReference type="InterPro" id="IPR000045">
    <property type="entry name" value="Prepilin_IV_endopep_pep"/>
</dbReference>
<dbReference type="PANTHER" id="PTHR30487">
    <property type="entry name" value="TYPE 4 PREPILIN-LIKE PROTEINS LEADER PEPTIDE-PROCESSING ENZYME"/>
    <property type="match status" value="1"/>
</dbReference>
<evidence type="ECO:0000256" key="5">
    <source>
        <dbReference type="ARBA" id="ARBA00022989"/>
    </source>
</evidence>
<dbReference type="PANTHER" id="PTHR30487:SF0">
    <property type="entry name" value="PREPILIN LEADER PEPTIDASE_N-METHYLTRANSFERASE-RELATED"/>
    <property type="match status" value="1"/>
</dbReference>
<keyword evidence="6 7" id="KW-0472">Membrane</keyword>
<comment type="caution">
    <text evidence="10">The sequence shown here is derived from an EMBL/GenBank/DDBJ whole genome shotgun (WGS) entry which is preliminary data.</text>
</comment>
<dbReference type="Gene3D" id="1.20.120.1220">
    <property type="match status" value="1"/>
</dbReference>
<dbReference type="InterPro" id="IPR050882">
    <property type="entry name" value="Prepilin_peptidase/N-MTase"/>
</dbReference>
<dbReference type="InterPro" id="IPR010627">
    <property type="entry name" value="Prepilin_pept_A24_N"/>
</dbReference>
<proteinExistence type="inferred from homology"/>
<evidence type="ECO:0000256" key="2">
    <source>
        <dbReference type="ARBA" id="ARBA00005801"/>
    </source>
</evidence>
<feature type="non-terminal residue" evidence="10">
    <location>
        <position position="231"/>
    </location>
</feature>
<evidence type="ECO:0000256" key="3">
    <source>
        <dbReference type="ARBA" id="ARBA00022475"/>
    </source>
</evidence>
<evidence type="ECO:0000259" key="9">
    <source>
        <dbReference type="Pfam" id="PF06750"/>
    </source>
</evidence>
<evidence type="ECO:0000313" key="11">
    <source>
        <dbReference type="Proteomes" id="UP000229383"/>
    </source>
</evidence>
<evidence type="ECO:0000259" key="8">
    <source>
        <dbReference type="Pfam" id="PF01478"/>
    </source>
</evidence>
<keyword evidence="5 7" id="KW-1133">Transmembrane helix</keyword>
<accession>A0A2H0TGW1</accession>
<feature type="transmembrane region" description="Helical" evidence="7">
    <location>
        <begin position="102"/>
        <end position="120"/>
    </location>
</feature>
<evidence type="ECO:0000256" key="4">
    <source>
        <dbReference type="ARBA" id="ARBA00022692"/>
    </source>
</evidence>
<feature type="domain" description="Prepilin type IV endopeptidase peptidase" evidence="8">
    <location>
        <begin position="114"/>
        <end position="221"/>
    </location>
</feature>
<reference evidence="11" key="1">
    <citation type="submission" date="2017-09" db="EMBL/GenBank/DDBJ databases">
        <title>Depth-based differentiation of microbial function through sediment-hosted aquifers and enrichment of novel symbionts in the deep terrestrial subsurface.</title>
        <authorList>
            <person name="Probst A.J."/>
            <person name="Ladd B."/>
            <person name="Jarett J.K."/>
            <person name="Geller-Mcgrath D.E."/>
            <person name="Sieber C.M.K."/>
            <person name="Emerson J.B."/>
            <person name="Anantharaman K."/>
            <person name="Thomas B.C."/>
            <person name="Malmstrom R."/>
            <person name="Stieglmeier M."/>
            <person name="Klingl A."/>
            <person name="Woyke T."/>
            <person name="Ryan C.M."/>
            <person name="Banfield J.F."/>
        </authorList>
    </citation>
    <scope>NUCLEOTIDE SEQUENCE [LARGE SCALE GENOMIC DNA]</scope>
</reference>
<feature type="transmembrane region" description="Helical" evidence="7">
    <location>
        <begin position="70"/>
        <end position="90"/>
    </location>
</feature>
<organism evidence="10 11">
    <name type="scientific">Candidatus Niyogibacteria bacterium CG10_big_fil_rev_8_21_14_0_10_42_19</name>
    <dbReference type="NCBI Taxonomy" id="1974725"/>
    <lineage>
        <taxon>Bacteria</taxon>
        <taxon>Candidatus Niyogiibacteriota</taxon>
    </lineage>
</organism>
<evidence type="ECO:0000256" key="6">
    <source>
        <dbReference type="ARBA" id="ARBA00023136"/>
    </source>
</evidence>
<protein>
    <recommendedName>
        <fullName evidence="12">Prepilin peptidase</fullName>
    </recommendedName>
</protein>
<name>A0A2H0TGW1_9BACT</name>
<feature type="transmembrane region" description="Helical" evidence="7">
    <location>
        <begin position="6"/>
        <end position="25"/>
    </location>
</feature>
<evidence type="ECO:0000256" key="1">
    <source>
        <dbReference type="ARBA" id="ARBA00004651"/>
    </source>
</evidence>
<gene>
    <name evidence="10" type="ORF">COU46_03570</name>
</gene>
<feature type="transmembrane region" description="Helical" evidence="7">
    <location>
        <begin position="159"/>
        <end position="180"/>
    </location>
</feature>
<dbReference type="GO" id="GO:0004190">
    <property type="term" value="F:aspartic-type endopeptidase activity"/>
    <property type="evidence" value="ECO:0007669"/>
    <property type="project" value="InterPro"/>
</dbReference>
<evidence type="ECO:0008006" key="12">
    <source>
        <dbReference type="Google" id="ProtNLM"/>
    </source>
</evidence>
<keyword evidence="4 7" id="KW-0812">Transmembrane</keyword>
<comment type="similarity">
    <text evidence="2">Belongs to the peptidase A24 family.</text>
</comment>
<comment type="subcellular location">
    <subcellularLocation>
        <location evidence="1">Cell membrane</location>
        <topology evidence="1">Multi-pass membrane protein</topology>
    </subcellularLocation>
</comment>
<feature type="domain" description="Prepilin peptidase A24 N-terminal" evidence="9">
    <location>
        <begin position="7"/>
        <end position="89"/>
    </location>
</feature>
<dbReference type="Proteomes" id="UP000229383">
    <property type="component" value="Unassembled WGS sequence"/>
</dbReference>
<sequence>MIWLTIIFGLIFGSFANVVLLRLNTGESLIYRGSRCFSCSRTLSWYELFPVFSYLALRGRCRTCKSKISLRYPLVEFGTAVLFLLIFIKIYGDFAGVVSIKYFLYFLFMLGAWYLLWLGAVYDLRHKILPDVFNYGALLSAFFATVFYPTVYNFKFFDILYGFLTSLAIFAFFFLLVVLSRGRWMGFGDAKYILAFGFIFRPISAAMAVVFSFWIGAVFGIFMLLFRKLKV</sequence>
<dbReference type="Pfam" id="PF06750">
    <property type="entry name" value="A24_N_bact"/>
    <property type="match status" value="1"/>
</dbReference>
<dbReference type="AlphaFoldDB" id="A0A2H0TGW1"/>
<dbReference type="EMBL" id="PFCN01000040">
    <property type="protein sequence ID" value="PIR70045.1"/>
    <property type="molecule type" value="Genomic_DNA"/>
</dbReference>
<feature type="transmembrane region" description="Helical" evidence="7">
    <location>
        <begin position="132"/>
        <end position="153"/>
    </location>
</feature>
<dbReference type="Pfam" id="PF01478">
    <property type="entry name" value="Peptidase_A24"/>
    <property type="match status" value="1"/>
</dbReference>
<keyword evidence="3" id="KW-1003">Cell membrane</keyword>
<evidence type="ECO:0000313" key="10">
    <source>
        <dbReference type="EMBL" id="PIR70045.1"/>
    </source>
</evidence>
<evidence type="ECO:0000256" key="7">
    <source>
        <dbReference type="SAM" id="Phobius"/>
    </source>
</evidence>
<feature type="transmembrane region" description="Helical" evidence="7">
    <location>
        <begin position="192"/>
        <end position="225"/>
    </location>
</feature>
<dbReference type="GO" id="GO:0005886">
    <property type="term" value="C:plasma membrane"/>
    <property type="evidence" value="ECO:0007669"/>
    <property type="project" value="UniProtKB-SubCell"/>
</dbReference>